<evidence type="ECO:0000313" key="3">
    <source>
        <dbReference type="Proteomes" id="UP000801492"/>
    </source>
</evidence>
<evidence type="ECO:0000256" key="1">
    <source>
        <dbReference type="SAM" id="Phobius"/>
    </source>
</evidence>
<dbReference type="InterPro" id="IPR038377">
    <property type="entry name" value="Na/Glc_symporter_sf"/>
</dbReference>
<dbReference type="Proteomes" id="UP000801492">
    <property type="component" value="Unassembled WGS sequence"/>
</dbReference>
<keyword evidence="3" id="KW-1185">Reference proteome</keyword>
<comment type="caution">
    <text evidence="2">The sequence shown here is derived from an EMBL/GenBank/DDBJ whole genome shotgun (WGS) entry which is preliminary data.</text>
</comment>
<feature type="transmembrane region" description="Helical" evidence="1">
    <location>
        <begin position="64"/>
        <end position="86"/>
    </location>
</feature>
<feature type="transmembrane region" description="Helical" evidence="1">
    <location>
        <begin position="34"/>
        <end position="52"/>
    </location>
</feature>
<protein>
    <submittedName>
        <fullName evidence="2">Uncharacterized protein</fullName>
    </submittedName>
</protein>
<reference evidence="2" key="1">
    <citation type="submission" date="2019-08" db="EMBL/GenBank/DDBJ databases">
        <title>The genome of the North American firefly Photinus pyralis.</title>
        <authorList>
            <consortium name="Photinus pyralis genome working group"/>
            <person name="Fallon T.R."/>
            <person name="Sander Lower S.E."/>
            <person name="Weng J.-K."/>
        </authorList>
    </citation>
    <scope>NUCLEOTIDE SEQUENCE</scope>
    <source>
        <strain evidence="2">TRF0915ILg1</strain>
        <tissue evidence="2">Whole body</tissue>
    </source>
</reference>
<dbReference type="Gene3D" id="1.20.1730.10">
    <property type="entry name" value="Sodium/glucose cotransporter"/>
    <property type="match status" value="1"/>
</dbReference>
<name>A0A8K0DKY6_IGNLU</name>
<dbReference type="AlphaFoldDB" id="A0A8K0DKY6"/>
<organism evidence="2 3">
    <name type="scientific">Ignelater luminosus</name>
    <name type="common">Cucubano</name>
    <name type="synonym">Pyrophorus luminosus</name>
    <dbReference type="NCBI Taxonomy" id="2038154"/>
    <lineage>
        <taxon>Eukaryota</taxon>
        <taxon>Metazoa</taxon>
        <taxon>Ecdysozoa</taxon>
        <taxon>Arthropoda</taxon>
        <taxon>Hexapoda</taxon>
        <taxon>Insecta</taxon>
        <taxon>Pterygota</taxon>
        <taxon>Neoptera</taxon>
        <taxon>Endopterygota</taxon>
        <taxon>Coleoptera</taxon>
        <taxon>Polyphaga</taxon>
        <taxon>Elateriformia</taxon>
        <taxon>Elateroidea</taxon>
        <taxon>Elateridae</taxon>
        <taxon>Agrypninae</taxon>
        <taxon>Pyrophorini</taxon>
        <taxon>Ignelater</taxon>
    </lineage>
</organism>
<sequence length="89" mass="10120">VLFTLLNVFTCILYADFISLLLPSSMKKKWGVTITRIITICIGIIGIALVFIAEKFGSLFEMSYLVVGFLLELCLGYLQWVQFFLLQMS</sequence>
<feature type="non-terminal residue" evidence="2">
    <location>
        <position position="1"/>
    </location>
</feature>
<feature type="transmembrane region" description="Helical" evidence="1">
    <location>
        <begin position="6"/>
        <end position="22"/>
    </location>
</feature>
<feature type="non-terminal residue" evidence="2">
    <location>
        <position position="89"/>
    </location>
</feature>
<proteinExistence type="predicted"/>
<dbReference type="EMBL" id="VTPC01000584">
    <property type="protein sequence ID" value="KAF2905212.1"/>
    <property type="molecule type" value="Genomic_DNA"/>
</dbReference>
<evidence type="ECO:0000313" key="2">
    <source>
        <dbReference type="EMBL" id="KAF2905212.1"/>
    </source>
</evidence>
<gene>
    <name evidence="2" type="ORF">ILUMI_00936</name>
</gene>
<keyword evidence="1" id="KW-0472">Membrane</keyword>
<accession>A0A8K0DKY6</accession>
<keyword evidence="1" id="KW-0812">Transmembrane</keyword>
<keyword evidence="1" id="KW-1133">Transmembrane helix</keyword>